<dbReference type="Pfam" id="PF01915">
    <property type="entry name" value="Glyco_hydro_3_C"/>
    <property type="match status" value="1"/>
</dbReference>
<keyword evidence="7" id="KW-0119">Carbohydrate metabolism</keyword>
<dbReference type="InterPro" id="IPR036962">
    <property type="entry name" value="Glyco_hydro_3_N_sf"/>
</dbReference>
<dbReference type="InterPro" id="IPR017853">
    <property type="entry name" value="GH"/>
</dbReference>
<dbReference type="InterPro" id="IPR002772">
    <property type="entry name" value="Glyco_hydro_3_C"/>
</dbReference>
<sequence length="690" mass="75639">MRYTLSFICVVFLLLQEVVAHKATLCANDLLARNAICNRSLSSKERASALVQALTLQEKLNNVGKTALGVPCIGLPPYKWWNEGLHGLGISEGVNFSTSGEFAYATSFPQRECLGLNWTPGWLLMKGLAITMGAAFDDALIYAVASVISIEARAFNNFNRAGLDLWTLNINLFKDLRWGRGQETLGEDSFHVLSYAYHYVTGLQGGIDPKQRKVTATCKHFVAYDIENWQGNVRYGFDAMVSTYLIQTVVREHWGWNHDDQWIVSDQDAIQNIFMPHNYATTRERSVADVLNAGVDLNDGIYYTDYLRLAISQNLTTEATLDQALIRLYSSLVKVGYFDSDATQSYSSLSWSDVNTAAAQQLAYQAAVEGTVLLTNDGTLPLHVTPTTSIALVGLWGIAPTDLQGTYAGNAPFLRSPLSALQSRNITVNYAYGNAGERDPSTDDWSNAVAAANKSDYVIFMGGISSLDENEGQDGGTAIMDIVLGKVSPAGRLPVTQYPSSYVNEVDMTNMALRPGPKSPGRTYKWYNGTAVFPFGSGIHYTTFTASIIQPTGTHSYNIQNILSKCDKRTNRLDQCLFKNISAAITNTGTTTSDFVTLLFISGKFGPTPYPLKSLVAYERIHNIPGSGAHTVILKLTLGSLSRIDENGNTILYPGSYSLLVDQPTQATFNFTLTGKEAIIDAWPVKSKIK</sequence>
<keyword evidence="4 12" id="KW-0732">Signal</keyword>
<dbReference type="GO" id="GO:0045493">
    <property type="term" value="P:xylan catabolic process"/>
    <property type="evidence" value="ECO:0007669"/>
    <property type="project" value="UniProtKB-UniPathway"/>
</dbReference>
<evidence type="ECO:0000313" key="14">
    <source>
        <dbReference type="EMBL" id="RFU28899.1"/>
    </source>
</evidence>
<dbReference type="SUPFAM" id="SSF51445">
    <property type="entry name" value="(Trans)glycosidases"/>
    <property type="match status" value="1"/>
</dbReference>
<evidence type="ECO:0000313" key="15">
    <source>
        <dbReference type="Proteomes" id="UP000258309"/>
    </source>
</evidence>
<dbReference type="Pfam" id="PF00933">
    <property type="entry name" value="Glyco_hydro_3"/>
    <property type="match status" value="1"/>
</dbReference>
<dbReference type="InterPro" id="IPR013783">
    <property type="entry name" value="Ig-like_fold"/>
</dbReference>
<comment type="caution">
    <text evidence="14">The sequence shown here is derived from an EMBL/GenBank/DDBJ whole genome shotgun (WGS) entry which is preliminary data.</text>
</comment>
<dbReference type="GO" id="GO:0046556">
    <property type="term" value="F:alpha-L-arabinofuranosidase activity"/>
    <property type="evidence" value="ECO:0007669"/>
    <property type="project" value="TreeGrafter"/>
</dbReference>
<dbReference type="STRING" id="5539.A0A3E2H692"/>
<feature type="non-terminal residue" evidence="14">
    <location>
        <position position="690"/>
    </location>
</feature>
<keyword evidence="15" id="KW-1185">Reference proteome</keyword>
<reference evidence="14 15" key="1">
    <citation type="submission" date="2018-05" db="EMBL/GenBank/DDBJ databases">
        <title>Draft genome sequence of Scytalidium lignicola DSM 105466, a ubiquitous saprotrophic fungus.</title>
        <authorList>
            <person name="Buettner E."/>
            <person name="Gebauer A.M."/>
            <person name="Hofrichter M."/>
            <person name="Liers C."/>
            <person name="Kellner H."/>
        </authorList>
    </citation>
    <scope>NUCLEOTIDE SEQUENCE [LARGE SCALE GENOMIC DNA]</scope>
    <source>
        <strain evidence="14 15">DSM 105466</strain>
    </source>
</reference>
<gene>
    <name evidence="14" type="ORF">B7463_g7453</name>
</gene>
<dbReference type="InterPro" id="IPR026891">
    <property type="entry name" value="Fn3-like"/>
</dbReference>
<evidence type="ECO:0000256" key="12">
    <source>
        <dbReference type="SAM" id="SignalP"/>
    </source>
</evidence>
<evidence type="ECO:0000256" key="11">
    <source>
        <dbReference type="ARBA" id="ARBA00026107"/>
    </source>
</evidence>
<dbReference type="InterPro" id="IPR001764">
    <property type="entry name" value="Glyco_hydro_3_N"/>
</dbReference>
<evidence type="ECO:0000256" key="6">
    <source>
        <dbReference type="ARBA" id="ARBA00023180"/>
    </source>
</evidence>
<feature type="domain" description="Fibronectin type III-like" evidence="13">
    <location>
        <begin position="595"/>
        <end position="665"/>
    </location>
</feature>
<evidence type="ECO:0000256" key="3">
    <source>
        <dbReference type="ARBA" id="ARBA00022651"/>
    </source>
</evidence>
<comment type="catalytic activity">
    <reaction evidence="10">
        <text>Hydrolysis of (1-&gt;4)-beta-D-xylans, to remove successive D-xylose residues from the non-reducing termini.</text>
        <dbReference type="EC" id="3.2.1.37"/>
    </reaction>
</comment>
<protein>
    <recommendedName>
        <fullName evidence="11">xylan 1,4-beta-xylosidase</fullName>
        <ecNumber evidence="11">3.2.1.37</ecNumber>
    </recommendedName>
</protein>
<dbReference type="Gene3D" id="3.40.50.1700">
    <property type="entry name" value="Glycoside hydrolase family 3 C-terminal domain"/>
    <property type="match status" value="2"/>
</dbReference>
<evidence type="ECO:0000256" key="5">
    <source>
        <dbReference type="ARBA" id="ARBA00022801"/>
    </source>
</evidence>
<dbReference type="Gene3D" id="3.20.20.300">
    <property type="entry name" value="Glycoside hydrolase, family 3, N-terminal domain"/>
    <property type="match status" value="2"/>
</dbReference>
<dbReference type="Gene3D" id="2.60.40.10">
    <property type="entry name" value="Immunoglobulins"/>
    <property type="match status" value="1"/>
</dbReference>
<dbReference type="EMBL" id="NCSJ02000147">
    <property type="protein sequence ID" value="RFU28899.1"/>
    <property type="molecule type" value="Genomic_DNA"/>
</dbReference>
<keyword evidence="6" id="KW-0325">Glycoprotein</keyword>
<dbReference type="PANTHER" id="PTHR42721">
    <property type="entry name" value="SUGAR HYDROLASE-RELATED"/>
    <property type="match status" value="1"/>
</dbReference>
<comment type="similarity">
    <text evidence="2">Belongs to the glycosyl hydrolase 3 family.</text>
</comment>
<dbReference type="InterPro" id="IPR036881">
    <property type="entry name" value="Glyco_hydro_3_C_sf"/>
</dbReference>
<evidence type="ECO:0000256" key="4">
    <source>
        <dbReference type="ARBA" id="ARBA00022729"/>
    </source>
</evidence>
<dbReference type="InterPro" id="IPR044993">
    <property type="entry name" value="BXL"/>
</dbReference>
<dbReference type="EC" id="3.2.1.37" evidence="11"/>
<evidence type="ECO:0000256" key="10">
    <source>
        <dbReference type="ARBA" id="ARBA00024574"/>
    </source>
</evidence>
<dbReference type="OMA" id="LETHTEN"/>
<dbReference type="Proteomes" id="UP000258309">
    <property type="component" value="Unassembled WGS sequence"/>
</dbReference>
<evidence type="ECO:0000259" key="13">
    <source>
        <dbReference type="SMART" id="SM01217"/>
    </source>
</evidence>
<evidence type="ECO:0000256" key="1">
    <source>
        <dbReference type="ARBA" id="ARBA00004851"/>
    </source>
</evidence>
<dbReference type="UniPathway" id="UPA00114"/>
<dbReference type="SUPFAM" id="SSF52279">
    <property type="entry name" value="Beta-D-glucan exohydrolase, C-terminal domain"/>
    <property type="match status" value="1"/>
</dbReference>
<dbReference type="GO" id="GO:0031222">
    <property type="term" value="P:arabinan catabolic process"/>
    <property type="evidence" value="ECO:0007669"/>
    <property type="project" value="TreeGrafter"/>
</dbReference>
<feature type="non-terminal residue" evidence="14">
    <location>
        <position position="1"/>
    </location>
</feature>
<dbReference type="AlphaFoldDB" id="A0A3E2H692"/>
<dbReference type="GO" id="GO:0009044">
    <property type="term" value="F:xylan 1,4-beta-xylosidase activity"/>
    <property type="evidence" value="ECO:0007669"/>
    <property type="project" value="UniProtKB-EC"/>
</dbReference>
<keyword evidence="8" id="KW-0326">Glycosidase</keyword>
<evidence type="ECO:0000256" key="9">
    <source>
        <dbReference type="ARBA" id="ARBA00023326"/>
    </source>
</evidence>
<evidence type="ECO:0000256" key="2">
    <source>
        <dbReference type="ARBA" id="ARBA00005336"/>
    </source>
</evidence>
<keyword evidence="3" id="KW-0858">Xylan degradation</keyword>
<proteinExistence type="inferred from homology"/>
<dbReference type="PANTHER" id="PTHR42721:SF3">
    <property type="entry name" value="BETA-D-XYLOSIDASE 5-RELATED"/>
    <property type="match status" value="1"/>
</dbReference>
<organism evidence="14 15">
    <name type="scientific">Scytalidium lignicola</name>
    <name type="common">Hyphomycete</name>
    <dbReference type="NCBI Taxonomy" id="5539"/>
    <lineage>
        <taxon>Eukaryota</taxon>
        <taxon>Fungi</taxon>
        <taxon>Dikarya</taxon>
        <taxon>Ascomycota</taxon>
        <taxon>Pezizomycotina</taxon>
        <taxon>Leotiomycetes</taxon>
        <taxon>Leotiomycetes incertae sedis</taxon>
        <taxon>Scytalidium</taxon>
    </lineage>
</organism>
<dbReference type="SMART" id="SM01217">
    <property type="entry name" value="Fn3_like"/>
    <property type="match status" value="1"/>
</dbReference>
<evidence type="ECO:0000256" key="7">
    <source>
        <dbReference type="ARBA" id="ARBA00023277"/>
    </source>
</evidence>
<keyword evidence="5" id="KW-0378">Hydrolase</keyword>
<name>A0A3E2H692_SCYLI</name>
<feature type="chain" id="PRO_5017731864" description="xylan 1,4-beta-xylosidase" evidence="12">
    <location>
        <begin position="21"/>
        <end position="690"/>
    </location>
</feature>
<keyword evidence="9" id="KW-0624">Polysaccharide degradation</keyword>
<evidence type="ECO:0000256" key="8">
    <source>
        <dbReference type="ARBA" id="ARBA00023295"/>
    </source>
</evidence>
<dbReference type="OrthoDB" id="47059at2759"/>
<accession>A0A3E2H692</accession>
<comment type="pathway">
    <text evidence="1">Glycan degradation; xylan degradation.</text>
</comment>
<feature type="signal peptide" evidence="12">
    <location>
        <begin position="1"/>
        <end position="20"/>
    </location>
</feature>